<dbReference type="EMBL" id="CAJZAF010000020">
    <property type="protein sequence ID" value="CAG9177471.1"/>
    <property type="molecule type" value="Genomic_DNA"/>
</dbReference>
<evidence type="ECO:0000313" key="3">
    <source>
        <dbReference type="Proteomes" id="UP000701702"/>
    </source>
</evidence>
<feature type="signal peptide" evidence="1">
    <location>
        <begin position="1"/>
        <end position="35"/>
    </location>
</feature>
<sequence length="310" mass="33399">MNSILRHTPYPRRAGGRTLAAAVAMLLWGMAPAYAQKDFSTPEAAMTAFGNAVATSDDTAMQSILGANYKTLIPPVGADIRYRFLEAWSQSHAIQPDGDNRAHIATGKDGWTLPIPLVKTAKGWHFDTRAGVEEMKARRIGRNELAAMQTLLAVCDAQDDYARLSQQKTGISTYALKLASSPGKRDGLYWPSTPGEPQSPLGPAFLEAGKQSRGESGYHGYHYKLLTSQGPHAPGGKYDYLVNGKLFGGFALIAWPARYGDTGIKTFMVSYDGRVYESDLGPNSAAKGAAIKSFDPGPGWTEVKPDALAQ</sequence>
<proteinExistence type="predicted"/>
<feature type="chain" id="PRO_5047041038" description="DUF2950 domain-containing protein" evidence="1">
    <location>
        <begin position="36"/>
        <end position="310"/>
    </location>
</feature>
<protein>
    <recommendedName>
        <fullName evidence="4">DUF2950 domain-containing protein</fullName>
    </recommendedName>
</protein>
<gene>
    <name evidence="2" type="ORF">LMG23994_03654</name>
</gene>
<evidence type="ECO:0008006" key="4">
    <source>
        <dbReference type="Google" id="ProtNLM"/>
    </source>
</evidence>
<keyword evidence="1" id="KW-0732">Signal</keyword>
<keyword evidence="3" id="KW-1185">Reference proteome</keyword>
<organism evidence="2 3">
    <name type="scientific">Cupriavidus pinatubonensis</name>
    <dbReference type="NCBI Taxonomy" id="248026"/>
    <lineage>
        <taxon>Bacteria</taxon>
        <taxon>Pseudomonadati</taxon>
        <taxon>Pseudomonadota</taxon>
        <taxon>Betaproteobacteria</taxon>
        <taxon>Burkholderiales</taxon>
        <taxon>Burkholderiaceae</taxon>
        <taxon>Cupriavidus</taxon>
    </lineage>
</organism>
<comment type="caution">
    <text evidence="2">The sequence shown here is derived from an EMBL/GenBank/DDBJ whole genome shotgun (WGS) entry which is preliminary data.</text>
</comment>
<reference evidence="2 3" key="1">
    <citation type="submission" date="2021-08" db="EMBL/GenBank/DDBJ databases">
        <authorList>
            <person name="Peeters C."/>
        </authorList>
    </citation>
    <scope>NUCLEOTIDE SEQUENCE [LARGE SCALE GENOMIC DNA]</scope>
    <source>
        <strain evidence="2 3">LMG 23994</strain>
    </source>
</reference>
<dbReference type="Pfam" id="PF11453">
    <property type="entry name" value="DUF2950"/>
    <property type="match status" value="1"/>
</dbReference>
<evidence type="ECO:0000313" key="2">
    <source>
        <dbReference type="EMBL" id="CAG9177471.1"/>
    </source>
</evidence>
<name>A0ABM8XBN9_9BURK</name>
<dbReference type="Proteomes" id="UP000701702">
    <property type="component" value="Unassembled WGS sequence"/>
</dbReference>
<dbReference type="InterPro" id="IPR021556">
    <property type="entry name" value="DUF2950"/>
</dbReference>
<evidence type="ECO:0000256" key="1">
    <source>
        <dbReference type="SAM" id="SignalP"/>
    </source>
</evidence>
<accession>A0ABM8XBN9</accession>
<dbReference type="RefSeq" id="WP_224004143.1">
    <property type="nucleotide sequence ID" value="NZ_CAJZAF010000020.1"/>
</dbReference>